<comment type="caution">
    <text evidence="1">The sequence shown here is derived from an EMBL/GenBank/DDBJ whole genome shotgun (WGS) entry which is preliminary data.</text>
</comment>
<evidence type="ECO:0000313" key="2">
    <source>
        <dbReference type="Proteomes" id="UP000233440"/>
    </source>
</evidence>
<name>A0A2N3LCQ5_9BACI</name>
<dbReference type="Proteomes" id="UP000233440">
    <property type="component" value="Unassembled WGS sequence"/>
</dbReference>
<reference evidence="1 2" key="1">
    <citation type="submission" date="2017-11" db="EMBL/GenBank/DDBJ databases">
        <title>Bacillus camelliae sp. nov., isolated from pu'er tea.</title>
        <authorList>
            <person name="Niu L."/>
        </authorList>
    </citation>
    <scope>NUCLEOTIDE SEQUENCE [LARGE SCALE GENOMIC DNA]</scope>
    <source>
        <strain evidence="1 2">7578-1</strain>
    </source>
</reference>
<accession>A0A2N3LCQ5</accession>
<keyword evidence="1" id="KW-0540">Nuclease</keyword>
<keyword evidence="1" id="KW-0255">Endonuclease</keyword>
<dbReference type="RefSeq" id="WP_101356811.1">
    <property type="nucleotide sequence ID" value="NZ_PIQO01000047.1"/>
</dbReference>
<gene>
    <name evidence="1" type="ORF">CWO92_24640</name>
</gene>
<dbReference type="OrthoDB" id="162144at2"/>
<dbReference type="AlphaFoldDB" id="A0A2N3LCQ5"/>
<evidence type="ECO:0000313" key="1">
    <source>
        <dbReference type="EMBL" id="PKR82408.1"/>
    </source>
</evidence>
<dbReference type="GO" id="GO:0004519">
    <property type="term" value="F:endonuclease activity"/>
    <property type="evidence" value="ECO:0007669"/>
    <property type="project" value="UniProtKB-KW"/>
</dbReference>
<protein>
    <submittedName>
        <fullName evidence="1">HNH endonuclease</fullName>
    </submittedName>
</protein>
<dbReference type="EMBL" id="PIQO01000047">
    <property type="protein sequence ID" value="PKR82408.1"/>
    <property type="molecule type" value="Genomic_DNA"/>
</dbReference>
<organism evidence="1 2">
    <name type="scientific">Heyndrickxia camelliae</name>
    <dbReference type="NCBI Taxonomy" id="1707093"/>
    <lineage>
        <taxon>Bacteria</taxon>
        <taxon>Bacillati</taxon>
        <taxon>Bacillota</taxon>
        <taxon>Bacilli</taxon>
        <taxon>Bacillales</taxon>
        <taxon>Bacillaceae</taxon>
        <taxon>Heyndrickxia</taxon>
    </lineage>
</organism>
<sequence>MELTLEVIPKSTWGKNVRSEYKSDWDKIRKLVYQKAMMKCQICYEKQETLHAHEVWEFDEEDHIQKLVDIIGICEDCHNTIHYGRAKLVGTDQEAKEHFMKVNECDELDWMLAVQEVSIKSMKRNKIKDWKLDLSLVEEYLK</sequence>
<keyword evidence="2" id="KW-1185">Reference proteome</keyword>
<proteinExistence type="predicted"/>
<keyword evidence="1" id="KW-0378">Hydrolase</keyword>